<dbReference type="AlphaFoldDB" id="A0AAP8ZYL7"/>
<organism evidence="1 2">
    <name type="scientific">Bacteroides fragilis</name>
    <dbReference type="NCBI Taxonomy" id="817"/>
    <lineage>
        <taxon>Bacteria</taxon>
        <taxon>Pseudomonadati</taxon>
        <taxon>Bacteroidota</taxon>
        <taxon>Bacteroidia</taxon>
        <taxon>Bacteroidales</taxon>
        <taxon>Bacteroidaceae</taxon>
        <taxon>Bacteroides</taxon>
    </lineage>
</organism>
<sequence length="243" mass="28468">MKTTFKPENVIEILDENTASCAKVYCVLTKELSKKRKPTESVPSLKEIAQQYKLQVRSIKKALSYLISKDFISPEDFPSNWELESKSEITKDVQKVINIVTEAAVNSEEVNSVDGVAIAKVKTVTDIKIMKKIYCLISYILSNSYLDEKIVEKLDKDWFRKPFDKTQYKEQLKFNKEWKRKQQELQQEKVSVQDKRTDSNVIEVDAEVVKVPIPEVVQKRFTSKRDRIFQQKKQNLNRRYTAY</sequence>
<reference evidence="1 2" key="1">
    <citation type="submission" date="2019-03" db="EMBL/GenBank/DDBJ databases">
        <title>Complete genome assembly of MDR B. fragilis.</title>
        <authorList>
            <person name="Sydenham T.V."/>
            <person name="Hasman H."/>
            <person name="Justesen U.S."/>
        </authorList>
    </citation>
    <scope>NUCLEOTIDE SEQUENCE [LARGE SCALE GENOMIC DNA]</scope>
    <source>
        <strain evidence="1 2">DCMOUH0067B</strain>
    </source>
</reference>
<dbReference type="RefSeq" id="WP_137569146.1">
    <property type="nucleotide sequence ID" value="NZ_CP036553.1"/>
</dbReference>
<accession>A0AAP8ZYL7</accession>
<evidence type="ECO:0000313" key="2">
    <source>
        <dbReference type="Proteomes" id="UP000028294"/>
    </source>
</evidence>
<dbReference type="Proteomes" id="UP000028294">
    <property type="component" value="Chromosome"/>
</dbReference>
<name>A0AAP8ZYL7_BACFG</name>
<protein>
    <submittedName>
        <fullName evidence="1">Uncharacterized protein</fullName>
    </submittedName>
</protein>
<proteinExistence type="predicted"/>
<evidence type="ECO:0000313" key="1">
    <source>
        <dbReference type="EMBL" id="QCQ37982.1"/>
    </source>
</evidence>
<dbReference type="EMBL" id="CP036553">
    <property type="protein sequence ID" value="QCQ37982.1"/>
    <property type="molecule type" value="Genomic_DNA"/>
</dbReference>
<gene>
    <name evidence="1" type="ORF">IA74_018790</name>
</gene>